<feature type="region of interest" description="Disordered" evidence="1">
    <location>
        <begin position="29"/>
        <end position="53"/>
    </location>
</feature>
<feature type="signal peptide" evidence="2">
    <location>
        <begin position="1"/>
        <end position="24"/>
    </location>
</feature>
<dbReference type="Gene3D" id="2.60.40.10">
    <property type="entry name" value="Immunoglobulins"/>
    <property type="match status" value="1"/>
</dbReference>
<dbReference type="EMBL" id="QHKO01000002">
    <property type="protein sequence ID" value="RAL23721.1"/>
    <property type="molecule type" value="Genomic_DNA"/>
</dbReference>
<dbReference type="AlphaFoldDB" id="A0A328CCS7"/>
<dbReference type="PROSITE" id="PS51257">
    <property type="entry name" value="PROKAR_LIPOPROTEIN"/>
    <property type="match status" value="1"/>
</dbReference>
<accession>A0A328CCS7</accession>
<reference evidence="3 4" key="1">
    <citation type="submission" date="2018-05" db="EMBL/GenBank/DDBJ databases">
        <title>Lujinxingia marina gen. nov. sp. nov., a new facultative anaerobic member of the class Deltaproteobacteria, and proposal of Lujinxingaceae fam. nov.</title>
        <authorList>
            <person name="Li C.-M."/>
        </authorList>
    </citation>
    <scope>NUCLEOTIDE SEQUENCE [LARGE SCALE GENOMIC DNA]</scope>
    <source>
        <strain evidence="3 4">B210</strain>
    </source>
</reference>
<protein>
    <recommendedName>
        <fullName evidence="5">Big-1 domain-containing protein</fullName>
    </recommendedName>
</protein>
<feature type="chain" id="PRO_5016438428" description="Big-1 domain-containing protein" evidence="2">
    <location>
        <begin position="25"/>
        <end position="658"/>
    </location>
</feature>
<gene>
    <name evidence="3" type="ORF">DL240_06070</name>
</gene>
<dbReference type="InterPro" id="IPR013783">
    <property type="entry name" value="Ig-like_fold"/>
</dbReference>
<evidence type="ECO:0008006" key="5">
    <source>
        <dbReference type="Google" id="ProtNLM"/>
    </source>
</evidence>
<dbReference type="SUPFAM" id="SSF49373">
    <property type="entry name" value="Invasin/intimin cell-adhesion fragments"/>
    <property type="match status" value="1"/>
</dbReference>
<keyword evidence="2" id="KW-0732">Signal</keyword>
<proteinExistence type="predicted"/>
<evidence type="ECO:0000256" key="2">
    <source>
        <dbReference type="SAM" id="SignalP"/>
    </source>
</evidence>
<comment type="caution">
    <text evidence="3">The sequence shown here is derived from an EMBL/GenBank/DDBJ whole genome shotgun (WGS) entry which is preliminary data.</text>
</comment>
<keyword evidence="4" id="KW-1185">Reference proteome</keyword>
<organism evidence="3 4">
    <name type="scientific">Lujinxingia litoralis</name>
    <dbReference type="NCBI Taxonomy" id="2211119"/>
    <lineage>
        <taxon>Bacteria</taxon>
        <taxon>Deltaproteobacteria</taxon>
        <taxon>Bradymonadales</taxon>
        <taxon>Lujinxingiaceae</taxon>
        <taxon>Lujinxingia</taxon>
    </lineage>
</organism>
<evidence type="ECO:0000313" key="4">
    <source>
        <dbReference type="Proteomes" id="UP000249169"/>
    </source>
</evidence>
<evidence type="ECO:0000313" key="3">
    <source>
        <dbReference type="EMBL" id="RAL23721.1"/>
    </source>
</evidence>
<name>A0A328CCS7_9DELT</name>
<dbReference type="InterPro" id="IPR008964">
    <property type="entry name" value="Invasin/intimin_cell_adhesion"/>
</dbReference>
<evidence type="ECO:0000256" key="1">
    <source>
        <dbReference type="SAM" id="MobiDB-lite"/>
    </source>
</evidence>
<sequence>MMGRYSNKWLMLLAAGSLSLTLGCGESTVNVPGGDDPRDHEQPDIPGTSSLKHVEPCDPLQLSCARSLPVDGSTTLSVRLVDADGNPIRNAMIGFQLERESGAEGSSLSAANGITNADGIASTTVRTGSDPAVATGTLRVRASVGQEGVNTLDFNLGINAKDTASYIVKHTHGGTAILDTVNTSFLPADMTCAELEDEFAARGYVTGADFALNATVNADGSVNNLILNSVPNNQAYTIFSVAIRNVGARQVIAALGCTDNNPPVQSGVNSVVDVDLYDYIPSIAGIYKVTHTFNIVSGLPPAVADVLSLIGTLATSPAQFILGCPATQSYCPPGGTRGLLDFILDYAGDSLGSFAETLRDFQDSAALALALDFLDDAIEGFLPSWATDAQVIIDDVISMLEEFTVEGDIQIMEEPVIDIAAGQTQAVLHAENNVQRWNDIVLQWSRGCEGQAASCSEVLIRSFEVGEGGSAVYGNFGATMIGSTALKIEKHPLTLQYGSLILAVIEKVLLPRLFNDGGPVVDSLDAMLDRFVDCTALATEVNSDETSTFHRAVKQACEVMKTEAAGAVRDYVNDNLVADSEDNFRIGTPAGEPCELYQPDVYPPTPGSTQPALPFIQHLGKAEPELRCKWEAEFRFSTESSATVLDGTFHGSRSDSGN</sequence>
<dbReference type="Proteomes" id="UP000249169">
    <property type="component" value="Unassembled WGS sequence"/>
</dbReference>